<dbReference type="InterPro" id="IPR005174">
    <property type="entry name" value="KIB1-4_b-propeller"/>
</dbReference>
<comment type="caution">
    <text evidence="2">The sequence shown here is derived from an EMBL/GenBank/DDBJ whole genome shotgun (WGS) entry which is preliminary data.</text>
</comment>
<protein>
    <recommendedName>
        <fullName evidence="1">F-box domain-containing protein</fullName>
    </recommendedName>
</protein>
<proteinExistence type="predicted"/>
<accession>A0A7J8MHR7</accession>
<dbReference type="Gene3D" id="1.20.1280.50">
    <property type="match status" value="1"/>
</dbReference>
<dbReference type="AlphaFoldDB" id="A0A7J8MHR7"/>
<gene>
    <name evidence="2" type="ORF">Golob_009097</name>
</gene>
<dbReference type="PROSITE" id="PS50181">
    <property type="entry name" value="FBOX"/>
    <property type="match status" value="1"/>
</dbReference>
<organism evidence="2 3">
    <name type="scientific">Gossypium lobatum</name>
    <dbReference type="NCBI Taxonomy" id="34289"/>
    <lineage>
        <taxon>Eukaryota</taxon>
        <taxon>Viridiplantae</taxon>
        <taxon>Streptophyta</taxon>
        <taxon>Embryophyta</taxon>
        <taxon>Tracheophyta</taxon>
        <taxon>Spermatophyta</taxon>
        <taxon>Magnoliopsida</taxon>
        <taxon>eudicotyledons</taxon>
        <taxon>Gunneridae</taxon>
        <taxon>Pentapetalae</taxon>
        <taxon>rosids</taxon>
        <taxon>malvids</taxon>
        <taxon>Malvales</taxon>
        <taxon>Malvaceae</taxon>
        <taxon>Malvoideae</taxon>
        <taxon>Gossypium</taxon>
    </lineage>
</organism>
<dbReference type="SUPFAM" id="SSF81383">
    <property type="entry name" value="F-box domain"/>
    <property type="match status" value="1"/>
</dbReference>
<reference evidence="2 3" key="1">
    <citation type="journal article" date="2019" name="Genome Biol. Evol.">
        <title>Insights into the evolution of the New World diploid cottons (Gossypium, subgenus Houzingenia) based on genome sequencing.</title>
        <authorList>
            <person name="Grover C.E."/>
            <person name="Arick M.A. 2nd"/>
            <person name="Thrash A."/>
            <person name="Conover J.L."/>
            <person name="Sanders W.S."/>
            <person name="Peterson D.G."/>
            <person name="Frelichowski J.E."/>
            <person name="Scheffler J.A."/>
            <person name="Scheffler B.E."/>
            <person name="Wendel J.F."/>
        </authorList>
    </citation>
    <scope>NUCLEOTIDE SEQUENCE [LARGE SCALE GENOMIC DNA]</scope>
    <source>
        <strain evidence="2">157</strain>
        <tissue evidence="2">Leaf</tissue>
    </source>
</reference>
<evidence type="ECO:0000313" key="2">
    <source>
        <dbReference type="EMBL" id="MBA0564140.1"/>
    </source>
</evidence>
<evidence type="ECO:0000259" key="1">
    <source>
        <dbReference type="PROSITE" id="PS50181"/>
    </source>
</evidence>
<sequence length="453" mass="52375">MAKRRKSLADQVPTEIFWSIFNKLSFIDLIQAKAVCSSWNLAAEEFVSKMPWLMLPSKKEVEEGDGAFVNNNGYNGFFNLCENRVYNLKTTPMEFRESCCIGSSNGWLVFLEHKAVPFLFNPFKQIKIHLPSVDYLLGLKKMERNEDGEYELDYLKKNQRFFFKVCGKQQVRECFIQKAILSGKPDCNENFSVVLLCNNREEIAYHQRGYNSWTVIDVSHPPYRDIICHKNQLYALSDNNSIEVWDLGGRDYVGRIVNKSDIVLPFPYKSHTKGNSLRGFGTSKFYLVESCDDLLLIVRFIGDYVDFDGTLLTEWDLLTETCTQPKICPYKTCFFHVYQLDFDELKWVEVESLNDRALFLGGNQSVSVSVQSFPNCETNSIYFTDDCWEQMEEDYNYGGHDMGIYNIKDESFKPIYEFSSDKIQPPPCWIIPSAMLESQPGQCVASLPGYKFL</sequence>
<dbReference type="Pfam" id="PF12937">
    <property type="entry name" value="F-box-like"/>
    <property type="match status" value="1"/>
</dbReference>
<dbReference type="Proteomes" id="UP000593572">
    <property type="component" value="Unassembled WGS sequence"/>
</dbReference>
<feature type="domain" description="F-box" evidence="1">
    <location>
        <begin position="6"/>
        <end position="55"/>
    </location>
</feature>
<dbReference type="PANTHER" id="PTHR44259">
    <property type="entry name" value="OS07G0183000 PROTEIN-RELATED"/>
    <property type="match status" value="1"/>
</dbReference>
<dbReference type="EMBL" id="JABEZX010000008">
    <property type="protein sequence ID" value="MBA0564140.1"/>
    <property type="molecule type" value="Genomic_DNA"/>
</dbReference>
<dbReference type="InterPro" id="IPR001810">
    <property type="entry name" value="F-box_dom"/>
</dbReference>
<evidence type="ECO:0000313" key="3">
    <source>
        <dbReference type="Proteomes" id="UP000593572"/>
    </source>
</evidence>
<dbReference type="InterPro" id="IPR050942">
    <property type="entry name" value="F-box_BR-signaling"/>
</dbReference>
<dbReference type="InterPro" id="IPR036047">
    <property type="entry name" value="F-box-like_dom_sf"/>
</dbReference>
<keyword evidence="3" id="KW-1185">Reference proteome</keyword>
<dbReference type="CDD" id="cd09917">
    <property type="entry name" value="F-box_SF"/>
    <property type="match status" value="1"/>
</dbReference>
<dbReference type="Pfam" id="PF03478">
    <property type="entry name" value="Beta-prop_KIB1-4"/>
    <property type="match status" value="1"/>
</dbReference>
<name>A0A7J8MHR7_9ROSI</name>
<dbReference type="PANTHER" id="PTHR44259:SF15">
    <property type="entry name" value="F-BOX PROTEIN KIB2-RELATED"/>
    <property type="match status" value="1"/>
</dbReference>